<proteinExistence type="predicted"/>
<evidence type="ECO:0000313" key="1">
    <source>
        <dbReference type="EMBL" id="CUU42162.1"/>
    </source>
</evidence>
<organism evidence="1 2">
    <name type="scientific">Blastochloris viridis</name>
    <name type="common">Rhodopseudomonas viridis</name>
    <dbReference type="NCBI Taxonomy" id="1079"/>
    <lineage>
        <taxon>Bacteria</taxon>
        <taxon>Pseudomonadati</taxon>
        <taxon>Pseudomonadota</taxon>
        <taxon>Alphaproteobacteria</taxon>
        <taxon>Hyphomicrobiales</taxon>
        <taxon>Blastochloridaceae</taxon>
        <taxon>Blastochloris</taxon>
    </lineage>
</organism>
<sequence length="119" mass="12509">MVHQDSPCAAALAEGMSREVLGPRLLPSGVVAASPSTRPLEVEPRLALPVLHGRARTALTRSVNAAAEATDAGSADGHHATGARAGWPRMATALNAMLVPLALVTDTRMCFFEPRYPTR</sequence>
<protein>
    <submittedName>
        <fullName evidence="1">Uncharacterized protein</fullName>
    </submittedName>
</protein>
<dbReference type="Proteomes" id="UP000065734">
    <property type="component" value="Chromosome I"/>
</dbReference>
<evidence type="ECO:0000313" key="2">
    <source>
        <dbReference type="Proteomes" id="UP000065734"/>
    </source>
</evidence>
<keyword evidence="2" id="KW-1185">Reference proteome</keyword>
<accession>A0A0S4Q2E4</accession>
<dbReference type="AlphaFoldDB" id="A0A0S4Q2E4"/>
<name>A0A0S4Q2E4_BLAVI</name>
<reference evidence="2" key="1">
    <citation type="journal article" date="2016" name="Genome Announc.">
        <title>Revised genome sequence of the purple photosynthetic bacterium Blastochloris viridis.</title>
        <authorList>
            <person name="Liu L.N."/>
            <person name="Faulkner M."/>
            <person name="Liu X."/>
            <person name="Huang F."/>
            <person name="Darby A.C."/>
            <person name="Hall N."/>
        </authorList>
    </citation>
    <scope>NUCLEOTIDE SEQUENCE [LARGE SCALE GENOMIC DNA]</scope>
    <source>
        <strain evidence="2">ATCC 19567 / DSM 133 / F</strain>
    </source>
</reference>
<dbReference type="EMBL" id="LN907867">
    <property type="protein sequence ID" value="CUU42162.1"/>
    <property type="molecule type" value="Genomic_DNA"/>
</dbReference>
<gene>
    <name evidence="1" type="ORF">BVIRIDIS_11680</name>
</gene>